<dbReference type="EMBL" id="JAJITC010000039">
    <property type="protein sequence ID" value="MCC8406015.1"/>
    <property type="molecule type" value="Genomic_DNA"/>
</dbReference>
<name>A0ABS8KMR8_9BURK</name>
<comment type="caution">
    <text evidence="2">The sequence shown here is derived from an EMBL/GenBank/DDBJ whole genome shotgun (WGS) entry which is preliminary data.</text>
</comment>
<evidence type="ECO:0000256" key="1">
    <source>
        <dbReference type="SAM" id="MobiDB-lite"/>
    </source>
</evidence>
<sequence>MGDGKSSTSGSAASMALHNAGTVVPDQEPPIIRNGATIMPLDERSMHSASWVGPAGTHEAENQFASSEVATSHAEPQNETPIERRVRRLARFRSMGGELRQAGSSWHVKGPRGVLKRLAAEERTAGHPRNDQRDVKKELVDALEAEMRVQRGN</sequence>
<dbReference type="Proteomes" id="UP001430614">
    <property type="component" value="Unassembled WGS sequence"/>
</dbReference>
<keyword evidence="3" id="KW-1185">Reference proteome</keyword>
<evidence type="ECO:0000313" key="2">
    <source>
        <dbReference type="EMBL" id="MCC8406015.1"/>
    </source>
</evidence>
<gene>
    <name evidence="2" type="ORF">LJ655_29930</name>
</gene>
<feature type="compositionally biased region" description="Polar residues" evidence="1">
    <location>
        <begin position="1"/>
        <end position="12"/>
    </location>
</feature>
<proteinExistence type="predicted"/>
<feature type="region of interest" description="Disordered" evidence="1">
    <location>
        <begin position="47"/>
        <end position="84"/>
    </location>
</feature>
<evidence type="ECO:0000313" key="3">
    <source>
        <dbReference type="Proteomes" id="UP001430614"/>
    </source>
</evidence>
<feature type="region of interest" description="Disordered" evidence="1">
    <location>
        <begin position="1"/>
        <end position="33"/>
    </location>
</feature>
<organism evidence="2 3">
    <name type="scientific">Paraburkholderia translucens</name>
    <dbReference type="NCBI Taxonomy" id="2886945"/>
    <lineage>
        <taxon>Bacteria</taxon>
        <taxon>Pseudomonadati</taxon>
        <taxon>Pseudomonadota</taxon>
        <taxon>Betaproteobacteria</taxon>
        <taxon>Burkholderiales</taxon>
        <taxon>Burkholderiaceae</taxon>
        <taxon>Paraburkholderia</taxon>
    </lineage>
</organism>
<feature type="compositionally biased region" description="Polar residues" evidence="1">
    <location>
        <begin position="63"/>
        <end position="80"/>
    </location>
</feature>
<accession>A0ABS8KMR8</accession>
<reference evidence="2 3" key="1">
    <citation type="submission" date="2021-11" db="EMBL/GenBank/DDBJ databases">
        <authorList>
            <person name="Oh E.-T."/>
            <person name="Kim S.-B."/>
        </authorList>
    </citation>
    <scope>NUCLEOTIDE SEQUENCE [LARGE SCALE GENOMIC DNA]</scope>
    <source>
        <strain evidence="2 3">MMS20-SJTN17</strain>
    </source>
</reference>
<protein>
    <submittedName>
        <fullName evidence="2">Uncharacterized protein</fullName>
    </submittedName>
</protein>
<dbReference type="RefSeq" id="WP_230564763.1">
    <property type="nucleotide sequence ID" value="NZ_JAJITC010000039.1"/>
</dbReference>